<feature type="region of interest" description="Disordered" evidence="1">
    <location>
        <begin position="188"/>
        <end position="207"/>
    </location>
</feature>
<organism evidence="3 4">
    <name type="scientific">Aspergillus japonicus CBS 114.51</name>
    <dbReference type="NCBI Taxonomy" id="1448312"/>
    <lineage>
        <taxon>Eukaryota</taxon>
        <taxon>Fungi</taxon>
        <taxon>Dikarya</taxon>
        <taxon>Ascomycota</taxon>
        <taxon>Pezizomycotina</taxon>
        <taxon>Eurotiomycetes</taxon>
        <taxon>Eurotiomycetidae</taxon>
        <taxon>Eurotiales</taxon>
        <taxon>Aspergillaceae</taxon>
        <taxon>Aspergillus</taxon>
        <taxon>Aspergillus subgen. Circumdati</taxon>
    </lineage>
</organism>
<protein>
    <submittedName>
        <fullName evidence="3">Transcriptional regulator medusa</fullName>
    </submittedName>
</protein>
<keyword evidence="4" id="KW-1185">Reference proteome</keyword>
<proteinExistence type="predicted"/>
<evidence type="ECO:0000313" key="4">
    <source>
        <dbReference type="Proteomes" id="UP000249497"/>
    </source>
</evidence>
<dbReference type="OrthoDB" id="1751210at2759"/>
<sequence>MDAVSSIKLLATTRFTRSLPPVAFKVSRAQPEHLRLTLLHSLPLRHPPRIIDHYFASFCNTFKLAYSKTHGVLFNPELQTPLILDESLDLSDPEESHFIGTFADGLLAKSDPILSMPTFQKPPQAALIDYESARSLHDGVSYAAYGQAPYVTSTPLVPSPMADHTSQMSDCVPYMGNQEYASSYEEGRSPMMTGESRPVPEVVSYSPQRGSEGTRVFVQIQSPFDLHESSYATLYLVFGAKKCECIPHFLGFQGSSFQYGFSVETPPFSSTCSPSFAVPLQVSMDSNDCPATTLQVGVYTYEHGAIPPPSDDARKRAPSSYPEDPLHRAPKRVIGQSMPPKDQSPASTASYSPYLQSLPAMNGFAAPYPAASSPRAPSTQYSTMSAASQPSIRAPSPLTSTWSPSFVSVSGDHRSHYVASHGYRQQNAHSPSHYGANPQLIRTSTLQQSSGMGQTPAFNPYAMYPTKAVLKLNGDLDTMTENWCKEEREAKRRLVQFSRAQRGSTISADFAPVSLEDRAPNSICISCIYWDGKDDCYVTSVDTIYLLESLVGVRFTVEEKNRIRRNLEGFRPLTVSKAKPDSEEFFKVIMGFPAPKPRNIEKDVKVFPWRILTHALKKIIGKYSASYSSTAGALSTPIGSTYASTRAASDSGTEPHTAPSPQSVSDTAAPSAYGPPLAAPAYSAPPDHGGPSMTGHSEIRHGLPTISQSYHSITAPSYYSAACQQPSQVGVTAPSTRAWEMNSMLSPPLASGAPSSTPVYNYMPYPVSGPHGH</sequence>
<feature type="region of interest" description="Disordered" evidence="1">
    <location>
        <begin position="369"/>
        <end position="400"/>
    </location>
</feature>
<feature type="region of interest" description="Disordered" evidence="1">
    <location>
        <begin position="643"/>
        <end position="699"/>
    </location>
</feature>
<dbReference type="Proteomes" id="UP000249497">
    <property type="component" value="Unassembled WGS sequence"/>
</dbReference>
<feature type="compositionally biased region" description="Polar residues" evidence="1">
    <location>
        <begin position="643"/>
        <end position="666"/>
    </location>
</feature>
<dbReference type="AlphaFoldDB" id="A0A8T8WSJ2"/>
<feature type="compositionally biased region" description="Low complexity" evidence="1">
    <location>
        <begin position="668"/>
        <end position="686"/>
    </location>
</feature>
<dbReference type="RefSeq" id="XP_025524203.1">
    <property type="nucleotide sequence ID" value="XM_025670807.1"/>
</dbReference>
<dbReference type="PANTHER" id="PTHR39463:SF1">
    <property type="entry name" value="MEDUSA"/>
    <property type="match status" value="1"/>
</dbReference>
<evidence type="ECO:0000259" key="2">
    <source>
        <dbReference type="Pfam" id="PF23305"/>
    </source>
</evidence>
<dbReference type="EMBL" id="KZ824828">
    <property type="protein sequence ID" value="RAH78309.1"/>
    <property type="molecule type" value="Genomic_DNA"/>
</dbReference>
<dbReference type="Pfam" id="PF23305">
    <property type="entry name" value="DUF7082"/>
    <property type="match status" value="1"/>
</dbReference>
<feature type="domain" description="DUF7082" evidence="2">
    <location>
        <begin position="467"/>
        <end position="620"/>
    </location>
</feature>
<dbReference type="GO" id="GO:0005634">
    <property type="term" value="C:nucleus"/>
    <property type="evidence" value="ECO:0007669"/>
    <property type="project" value="TreeGrafter"/>
</dbReference>
<dbReference type="GeneID" id="37174499"/>
<feature type="region of interest" description="Disordered" evidence="1">
    <location>
        <begin position="303"/>
        <end position="351"/>
    </location>
</feature>
<dbReference type="PANTHER" id="PTHR39463">
    <property type="entry name" value="MEDUSA"/>
    <property type="match status" value="1"/>
</dbReference>
<evidence type="ECO:0000313" key="3">
    <source>
        <dbReference type="EMBL" id="RAH78309.1"/>
    </source>
</evidence>
<evidence type="ECO:0000256" key="1">
    <source>
        <dbReference type="SAM" id="MobiDB-lite"/>
    </source>
</evidence>
<name>A0A8T8WSJ2_ASPJA</name>
<feature type="compositionally biased region" description="Low complexity" evidence="1">
    <location>
        <begin position="369"/>
        <end position="378"/>
    </location>
</feature>
<feature type="compositionally biased region" description="Polar residues" evidence="1">
    <location>
        <begin position="379"/>
        <end position="400"/>
    </location>
</feature>
<reference evidence="3 4" key="1">
    <citation type="submission" date="2018-02" db="EMBL/GenBank/DDBJ databases">
        <title>The genomes of Aspergillus section Nigri reveals drivers in fungal speciation.</title>
        <authorList>
            <consortium name="DOE Joint Genome Institute"/>
            <person name="Vesth T.C."/>
            <person name="Nybo J."/>
            <person name="Theobald S."/>
            <person name="Brandl J."/>
            <person name="Frisvad J.C."/>
            <person name="Nielsen K.F."/>
            <person name="Lyhne E.K."/>
            <person name="Kogle M.E."/>
            <person name="Kuo A."/>
            <person name="Riley R."/>
            <person name="Clum A."/>
            <person name="Nolan M."/>
            <person name="Lipzen A."/>
            <person name="Salamov A."/>
            <person name="Henrissat B."/>
            <person name="Wiebenga A."/>
            <person name="De vries R.P."/>
            <person name="Grigoriev I.V."/>
            <person name="Mortensen U.H."/>
            <person name="Andersen M.R."/>
            <person name="Baker S.E."/>
        </authorList>
    </citation>
    <scope>NUCLEOTIDE SEQUENCE [LARGE SCALE GENOMIC DNA]</scope>
    <source>
        <strain evidence="3 4">CBS 114.51</strain>
    </source>
</reference>
<dbReference type="InterPro" id="IPR055509">
    <property type="entry name" value="DUF7082"/>
</dbReference>
<gene>
    <name evidence="3" type="ORF">BO86DRAFT_382228</name>
</gene>
<accession>A0A8T8WSJ2</accession>